<feature type="compositionally biased region" description="Polar residues" evidence="1">
    <location>
        <begin position="223"/>
        <end position="233"/>
    </location>
</feature>
<name>A0AAV3XYJ9_9GAST</name>
<feature type="region of interest" description="Disordered" evidence="1">
    <location>
        <begin position="816"/>
        <end position="855"/>
    </location>
</feature>
<feature type="compositionally biased region" description="Basic residues" evidence="1">
    <location>
        <begin position="66"/>
        <end position="82"/>
    </location>
</feature>
<feature type="region of interest" description="Disordered" evidence="1">
    <location>
        <begin position="613"/>
        <end position="634"/>
    </location>
</feature>
<evidence type="ECO:0000313" key="2">
    <source>
        <dbReference type="EMBL" id="GFN74916.1"/>
    </source>
</evidence>
<feature type="region of interest" description="Disordered" evidence="1">
    <location>
        <begin position="164"/>
        <end position="240"/>
    </location>
</feature>
<accession>A0AAV3XYJ9</accession>
<feature type="compositionally biased region" description="Basic and acidic residues" evidence="1">
    <location>
        <begin position="923"/>
        <end position="951"/>
    </location>
</feature>
<feature type="region of interest" description="Disordered" evidence="1">
    <location>
        <begin position="1156"/>
        <end position="1284"/>
    </location>
</feature>
<feature type="compositionally biased region" description="Polar residues" evidence="1">
    <location>
        <begin position="816"/>
        <end position="827"/>
    </location>
</feature>
<reference evidence="2 3" key="1">
    <citation type="journal article" date="2021" name="Elife">
        <title>Chloroplast acquisition without the gene transfer in kleptoplastic sea slugs, Plakobranchus ocellatus.</title>
        <authorList>
            <person name="Maeda T."/>
            <person name="Takahashi S."/>
            <person name="Yoshida T."/>
            <person name="Shimamura S."/>
            <person name="Takaki Y."/>
            <person name="Nagai Y."/>
            <person name="Toyoda A."/>
            <person name="Suzuki Y."/>
            <person name="Arimoto A."/>
            <person name="Ishii H."/>
            <person name="Satoh N."/>
            <person name="Nishiyama T."/>
            <person name="Hasebe M."/>
            <person name="Maruyama T."/>
            <person name="Minagawa J."/>
            <person name="Obokata J."/>
            <person name="Shigenobu S."/>
        </authorList>
    </citation>
    <scope>NUCLEOTIDE SEQUENCE [LARGE SCALE GENOMIC DNA]</scope>
</reference>
<feature type="compositionally biased region" description="Low complexity" evidence="1">
    <location>
        <begin position="1729"/>
        <end position="1795"/>
    </location>
</feature>
<feature type="region of interest" description="Disordered" evidence="1">
    <location>
        <begin position="2038"/>
        <end position="2078"/>
    </location>
</feature>
<dbReference type="EMBL" id="BLXT01000184">
    <property type="protein sequence ID" value="GFN74916.1"/>
    <property type="molecule type" value="Genomic_DNA"/>
</dbReference>
<feature type="compositionally biased region" description="Polar residues" evidence="1">
    <location>
        <begin position="2042"/>
        <end position="2059"/>
    </location>
</feature>
<comment type="caution">
    <text evidence="2">The sequence shown here is derived from an EMBL/GenBank/DDBJ whole genome shotgun (WGS) entry which is preliminary data.</text>
</comment>
<feature type="compositionally biased region" description="Polar residues" evidence="1">
    <location>
        <begin position="1206"/>
        <end position="1218"/>
    </location>
</feature>
<feature type="region of interest" description="Disordered" evidence="1">
    <location>
        <begin position="58"/>
        <end position="82"/>
    </location>
</feature>
<keyword evidence="3" id="KW-1185">Reference proteome</keyword>
<evidence type="ECO:0000256" key="1">
    <source>
        <dbReference type="SAM" id="MobiDB-lite"/>
    </source>
</evidence>
<sequence length="2146" mass="235005">MGCRPSKQARSKIRAVEHKHEFPCLCSPRKLRKNLSHHKCCDTGSGANYSDCGRSSGLGAAASKSNPHHHHHHHHHQHHHCYQHPHHHHHHCHCDQDDDEDSFAIPHSYSTGHRPTHSKSADNTDFPAFSTTTAVYRRSASKTSKITLRLSCDGSTLEIEQCDYDLERDGSTPSPRPRPWSSAPNLTKLTSDKKGRLFKNADLPLKKKSPESGWNGWGGRPGVSSQENTSRDTGPSGKSAALHVVPVEVSVDAVTTSRDRGSCGVPCGVSSFQSGEQGKEDTTSHISNASLLNENRSKNMKSNRSEWAPLSFPGTKECLANTGVSQTKTKCHVQNYGQRHGDQGDVTSSHGQQTMASMVPSALENSLSLDEMMDELERALAVNHHVLTRTARQIPRRSQSMLEPTQHHFDIRDNVLKKSRVAVRPSLHSQTFDISSAATSGIASANSVYALHHSPPNVALRTRTHESFSFLNGSAPYDDLSPDFERIPVNVISSLIKPLPSDSTYPQYHGPTKHAAIDSSCTKAMESRLILKSNPVVKLEVSLEPRKQIYSVNDPKIKNDHEYFSLGKDLLGMNSPDCAGTNNKDRCNKKVCENGYYFPGGYEREHYADVCTSESMQPDEQHRGQATQAPDLESLSSCDSDSVLPFIALGCPLQAEDDSVSFMYSGEDKCPLSFFTPEHQPACPFNDSNSDSENITLCDDAHLKEGANFSPLETMKDLEGRHPVCQTFKFDMNQQSERWNRLFKNADPPSLLSFQNNEPCDKNEILHSNPNAFMMTHTNAGLPPPTDQDTDLVSSDHRSAGVDTNIMVNMEMASDINGNRNETSSQTTDRENGSSHGDSVCSLKNIGPDISEGNEVDRSCRCDMLPHDDPKSELDTLPVSQSCAQDDLHRGKIETNSLLASSEQTNEELIDRVESENFNSNAHEGKGDCDQKGNDHTLHNTDTKPKGDRSNRKMKKKKRKDDKNKGRANTCANVIAPVCTVVTENCSSLANHPNFSTDTCFDRDTSTNSCARPQQDRSFLRPLVTCSGPAAWSGQVNGSLDGAHETADYLVEILHQDNNSLTPSPRDRHTRFRYDFDYLTANETEIMSVSDASDYEISPLYYKKLGDPFLDEALDLFTSMYGVKKGIVARNLEDSMRDLDKVSALGDFKIDSVSQYRDKEDEEVTRNKRRRSRDSFKRNRETEKAQRRRINHEDNSSNKNINNISLRVNTNIQNLAGDTSTPASSSSPSSFASSSLSSEEENSNSHSSTSSSPSYASSNFVLFCPRGNNPEATNKASQTENNEKSAGPLLQNIQTLVLNGNLIASHPERDIFSTSAPSDWGDFQAILNISDNRKCEKNAEICVDIIQREQEIFDKEKYDLGDLDKAVAMKANELVNEIEINASCLNDVDVSDGGQKQKRRTNENQCNSNSPYLHSSENQLLKLQGNSLSEILTNSTLDSKNVRANEAKLSYKLCDQNDDSKMFQNGGDSNIKQANPYHFATDSSFIAPTQLFAHKQLLKDKWVTETGPVLLCKYPSRVGEASTGLTPSTQPSLHATEASKGLTFSYQHHSDVTQNDLRDEQLPSHSVNSAFISGENIARDIPHSSSLGIPRSPFSNSSSPSFDAVFTHQSKISQNPIFEDRNLCTPSSVDSNTDKNQFGTVIDRAEPRASDSAQLTPIPRDPIAKDGSAYQYSLEKGQTGLKAHEISSGYVDSQNSAMGCTRSAIDGEKSSNTHTNTCSVNFDRNNRLGSDSSATNNSSSGSNNSSSSSSGNSSSSTSSSSSSSSISSSSNSSSNSSSSNNSSSRSSSSSSNGSSCETSMPKEHQASLGLPGTLFNIANVTTESSQSPGCSGSVPLPFHHAARASNLIQSHPSTSRAIGDVVKNSPDTGAIFYTKASDDYRKVVEFGSNTGITSDPLTSRLQGLCNLSTPKTASEKGNPSYVSSVLTYEKLASEDFGQASKHIEANSCFETLSTNWQRTQQNELGFSESAEATRLAPNRTYVSQISSVTQENSQNLQTPDVYSPDSNKGLNCRTGPDFIRSQAVDGDHGDEHKIKSAYPLLTESNSPVSSKQVCSNNSLDPKAISLPDAPEANSRSSAPIEGANIDEAHARSRDSYLNNCALRCSKKGNDVKDKEKKRSSWPVGYQSKVLTLVNYFEQGAVTDKNE</sequence>
<feature type="compositionally biased region" description="Low complexity" evidence="1">
    <location>
        <begin position="1219"/>
        <end position="1237"/>
    </location>
</feature>
<feature type="compositionally biased region" description="Low complexity" evidence="1">
    <location>
        <begin position="1244"/>
        <end position="1259"/>
    </location>
</feature>
<evidence type="ECO:0000313" key="3">
    <source>
        <dbReference type="Proteomes" id="UP000735302"/>
    </source>
</evidence>
<proteinExistence type="predicted"/>
<feature type="region of interest" description="Disordered" evidence="1">
    <location>
        <begin position="1391"/>
        <end position="1411"/>
    </location>
</feature>
<feature type="compositionally biased region" description="Polar residues" evidence="1">
    <location>
        <begin position="1712"/>
        <end position="1723"/>
    </location>
</feature>
<feature type="compositionally biased region" description="Polar residues" evidence="1">
    <location>
        <begin position="1270"/>
        <end position="1280"/>
    </location>
</feature>
<feature type="region of interest" description="Disordered" evidence="1">
    <location>
        <begin position="2012"/>
        <end position="2031"/>
    </location>
</feature>
<organism evidence="2 3">
    <name type="scientific">Plakobranchus ocellatus</name>
    <dbReference type="NCBI Taxonomy" id="259542"/>
    <lineage>
        <taxon>Eukaryota</taxon>
        <taxon>Metazoa</taxon>
        <taxon>Spiralia</taxon>
        <taxon>Lophotrochozoa</taxon>
        <taxon>Mollusca</taxon>
        <taxon>Gastropoda</taxon>
        <taxon>Heterobranchia</taxon>
        <taxon>Euthyneura</taxon>
        <taxon>Panpulmonata</taxon>
        <taxon>Sacoglossa</taxon>
        <taxon>Placobranchoidea</taxon>
        <taxon>Plakobranchidae</taxon>
        <taxon>Plakobranchus</taxon>
    </lineage>
</organism>
<feature type="region of interest" description="Disordered" evidence="1">
    <location>
        <begin position="1703"/>
        <end position="1807"/>
    </location>
</feature>
<feature type="region of interest" description="Disordered" evidence="1">
    <location>
        <begin position="105"/>
        <end position="127"/>
    </location>
</feature>
<feature type="compositionally biased region" description="Polar residues" evidence="1">
    <location>
        <begin position="613"/>
        <end position="628"/>
    </location>
</feature>
<protein>
    <submittedName>
        <fullName evidence="2">Uncharacterized protein</fullName>
    </submittedName>
</protein>
<feature type="compositionally biased region" description="Basic and acidic residues" evidence="1">
    <location>
        <begin position="1173"/>
        <end position="1196"/>
    </location>
</feature>
<feature type="region of interest" description="Disordered" evidence="1">
    <location>
        <begin position="1987"/>
        <end position="2007"/>
    </location>
</feature>
<dbReference type="Proteomes" id="UP000735302">
    <property type="component" value="Unassembled WGS sequence"/>
</dbReference>
<feature type="region of interest" description="Disordered" evidence="1">
    <location>
        <begin position="919"/>
        <end position="966"/>
    </location>
</feature>
<gene>
    <name evidence="2" type="ORF">PoB_000142200</name>
</gene>